<evidence type="ECO:0000313" key="4">
    <source>
        <dbReference type="Proteomes" id="UP000245657"/>
    </source>
</evidence>
<dbReference type="Pfam" id="PF13439">
    <property type="entry name" value="Glyco_transf_4"/>
    <property type="match status" value="1"/>
</dbReference>
<dbReference type="Proteomes" id="UP000245657">
    <property type="component" value="Unassembled WGS sequence"/>
</dbReference>
<dbReference type="EMBL" id="QGMY01000006">
    <property type="protein sequence ID" value="PWR72758.1"/>
    <property type="molecule type" value="Genomic_DNA"/>
</dbReference>
<sequence length="385" mass="44850">MNILQVIPYFNPKRGGDVKVCYEISKYLKYYGHNVTIITTDLEYNVEFVNLVQRIGIKVISFPIFLNITLFLYTPSIKKWLYDNINTFDLIHLHNYRTYQNVIVSSYAKKYKVPYLIQAHGDLPYYTKKMLKLIFDVKWGRNILKNANMSIALTNDEFNYYIKEGVASSKIIIVPNGLELKDYEKLPVKGTFRKKFKLVNEDKVILYVGRIHHSKGLDFLIRSFSILGKKDSTFKLVLIGPDYGYQKKLVNLINELNISNSVKIIGYLSNLEKIQAFIDSDVFVTPRFYGFPVTFLEACICNIPIVTTNFFDQLEWINNFVGYSVDYDEKKFALAISSLIADENKRIEFGHNGKNLILNKFNWKTIVQDLSIKYEQMITRSPNQL</sequence>
<accession>A0A2V2N8C5</accession>
<dbReference type="PANTHER" id="PTHR45947:SF3">
    <property type="entry name" value="SULFOQUINOVOSYL TRANSFERASE SQD2"/>
    <property type="match status" value="1"/>
</dbReference>
<gene>
    <name evidence="3" type="ORF">DK846_07350</name>
</gene>
<name>A0A2V2N8C5_9EURY</name>
<evidence type="ECO:0000313" key="3">
    <source>
        <dbReference type="EMBL" id="PWR72758.1"/>
    </source>
</evidence>
<dbReference type="Gene3D" id="3.40.50.2000">
    <property type="entry name" value="Glycogen Phosphorylase B"/>
    <property type="match status" value="2"/>
</dbReference>
<feature type="domain" description="Glycosyltransferase subfamily 4-like N-terminal" evidence="2">
    <location>
        <begin position="15"/>
        <end position="180"/>
    </location>
</feature>
<dbReference type="GeneID" id="97548541"/>
<protein>
    <recommendedName>
        <fullName evidence="5">Glycosyltransferase</fullName>
    </recommendedName>
</protein>
<evidence type="ECO:0000259" key="2">
    <source>
        <dbReference type="Pfam" id="PF13439"/>
    </source>
</evidence>
<dbReference type="InterPro" id="IPR001296">
    <property type="entry name" value="Glyco_trans_1"/>
</dbReference>
<keyword evidence="4" id="KW-1185">Reference proteome</keyword>
<proteinExistence type="predicted"/>
<organism evidence="3 4">
    <name type="scientific">Methanospirillum lacunae</name>
    <dbReference type="NCBI Taxonomy" id="668570"/>
    <lineage>
        <taxon>Archaea</taxon>
        <taxon>Methanobacteriati</taxon>
        <taxon>Methanobacteriota</taxon>
        <taxon>Stenosarchaea group</taxon>
        <taxon>Methanomicrobia</taxon>
        <taxon>Methanomicrobiales</taxon>
        <taxon>Methanospirillaceae</taxon>
        <taxon>Methanospirillum</taxon>
    </lineage>
</organism>
<dbReference type="SUPFAM" id="SSF53756">
    <property type="entry name" value="UDP-Glycosyltransferase/glycogen phosphorylase"/>
    <property type="match status" value="1"/>
</dbReference>
<dbReference type="Pfam" id="PF00534">
    <property type="entry name" value="Glycos_transf_1"/>
    <property type="match status" value="1"/>
</dbReference>
<dbReference type="RefSeq" id="WP_109968269.1">
    <property type="nucleotide sequence ID" value="NZ_CP176093.1"/>
</dbReference>
<dbReference type="InterPro" id="IPR050194">
    <property type="entry name" value="Glycosyltransferase_grp1"/>
</dbReference>
<dbReference type="GO" id="GO:0016757">
    <property type="term" value="F:glycosyltransferase activity"/>
    <property type="evidence" value="ECO:0007669"/>
    <property type="project" value="InterPro"/>
</dbReference>
<dbReference type="InterPro" id="IPR028098">
    <property type="entry name" value="Glyco_trans_4-like_N"/>
</dbReference>
<comment type="caution">
    <text evidence="3">The sequence shown here is derived from an EMBL/GenBank/DDBJ whole genome shotgun (WGS) entry which is preliminary data.</text>
</comment>
<dbReference type="AlphaFoldDB" id="A0A2V2N8C5"/>
<feature type="domain" description="Glycosyl transferase family 1" evidence="1">
    <location>
        <begin position="191"/>
        <end position="355"/>
    </location>
</feature>
<dbReference type="OrthoDB" id="132546at2157"/>
<reference evidence="3 4" key="1">
    <citation type="submission" date="2018-05" db="EMBL/GenBank/DDBJ databases">
        <title>Draft genome of Methanospirillum lacunae Ki8-1.</title>
        <authorList>
            <person name="Dueholm M.S."/>
            <person name="Nielsen P.H."/>
            <person name="Bakmann L.F."/>
            <person name="Otzen D.E."/>
        </authorList>
    </citation>
    <scope>NUCLEOTIDE SEQUENCE [LARGE SCALE GENOMIC DNA]</scope>
    <source>
        <strain evidence="3 4">Ki8-1</strain>
    </source>
</reference>
<evidence type="ECO:0000259" key="1">
    <source>
        <dbReference type="Pfam" id="PF00534"/>
    </source>
</evidence>
<dbReference type="PANTHER" id="PTHR45947">
    <property type="entry name" value="SULFOQUINOVOSYL TRANSFERASE SQD2"/>
    <property type="match status" value="1"/>
</dbReference>
<evidence type="ECO:0008006" key="5">
    <source>
        <dbReference type="Google" id="ProtNLM"/>
    </source>
</evidence>